<reference evidence="1 2" key="1">
    <citation type="submission" date="2019-06" db="EMBL/GenBank/DDBJ databases">
        <title>Draft genome of Streptomyces sedi sp. JCM16909.</title>
        <authorList>
            <person name="Klykleung N."/>
            <person name="Tanasupawat S."/>
            <person name="Kudo T."/>
            <person name="Yuki M."/>
            <person name="Ohkuma M."/>
        </authorList>
    </citation>
    <scope>NUCLEOTIDE SEQUENCE [LARGE SCALE GENOMIC DNA]</scope>
    <source>
        <strain evidence="1 2">JCM 16909</strain>
    </source>
</reference>
<dbReference type="AlphaFoldDB" id="A0A5C4VEC4"/>
<organism evidence="1 2">
    <name type="scientific">Streptomyces sedi</name>
    <dbReference type="NCBI Taxonomy" id="555059"/>
    <lineage>
        <taxon>Bacteria</taxon>
        <taxon>Bacillati</taxon>
        <taxon>Actinomycetota</taxon>
        <taxon>Actinomycetes</taxon>
        <taxon>Kitasatosporales</taxon>
        <taxon>Streptomycetaceae</taxon>
        <taxon>Streptomyces</taxon>
    </lineage>
</organism>
<evidence type="ECO:0000313" key="1">
    <source>
        <dbReference type="EMBL" id="TNM34270.1"/>
    </source>
</evidence>
<keyword evidence="2" id="KW-1185">Reference proteome</keyword>
<accession>A0A5C4VEC4</accession>
<dbReference type="RefSeq" id="WP_139640031.1">
    <property type="nucleotide sequence ID" value="NZ_BAAAZS010000014.1"/>
</dbReference>
<protein>
    <recommendedName>
        <fullName evidence="3">Sensor domain-containing protein</fullName>
    </recommendedName>
</protein>
<comment type="caution">
    <text evidence="1">The sequence shown here is derived from an EMBL/GenBank/DDBJ whole genome shotgun (WGS) entry which is preliminary data.</text>
</comment>
<gene>
    <name evidence="1" type="ORF">FH715_00830</name>
</gene>
<proteinExistence type="predicted"/>
<dbReference type="Proteomes" id="UP000311713">
    <property type="component" value="Unassembled WGS sequence"/>
</dbReference>
<dbReference type="EMBL" id="VDGT01000001">
    <property type="protein sequence ID" value="TNM34270.1"/>
    <property type="molecule type" value="Genomic_DNA"/>
</dbReference>
<evidence type="ECO:0000313" key="2">
    <source>
        <dbReference type="Proteomes" id="UP000311713"/>
    </source>
</evidence>
<sequence length="240" mass="24554">MNAHLRTVTVAGFATLSLALAPGQPAADDSLGEARLREALLDAVDFPEGWASDSEEAAERRGFGVPEPSERRCRELFDSSVDGSQSAGFAKTETGPFVTTTATDHGSTGEARAALAEFRAAAGRCETFHADEGPAGNAVTVAYEAQPGETPGGLGDESTALSYRRSLDGEGAGTPVRLEVVVARVGPHLVRVAQAGRDAGDAAEEGELAPMAERAVAKLAEVAGGGTPAPSPDQPGTTRL</sequence>
<name>A0A5C4VEC4_9ACTN</name>
<evidence type="ECO:0008006" key="3">
    <source>
        <dbReference type="Google" id="ProtNLM"/>
    </source>
</evidence>
<dbReference type="OrthoDB" id="4125793at2"/>